<gene>
    <name evidence="2" type="ORF">F506_14990</name>
</gene>
<evidence type="ECO:0000313" key="2">
    <source>
        <dbReference type="EMBL" id="AKZ63794.1"/>
    </source>
</evidence>
<accession>A0ABM5V341</accession>
<evidence type="ECO:0000313" key="3">
    <source>
        <dbReference type="Proteomes" id="UP000063429"/>
    </source>
</evidence>
<protein>
    <submittedName>
        <fullName evidence="2">Uncharacterized protein</fullName>
    </submittedName>
</protein>
<dbReference type="RefSeq" id="WP_053198691.1">
    <property type="nucleotide sequence ID" value="NZ_CP011409.1"/>
</dbReference>
<feature type="region of interest" description="Disordered" evidence="1">
    <location>
        <begin position="39"/>
        <end position="65"/>
    </location>
</feature>
<proteinExistence type="predicted"/>
<organism evidence="2 3">
    <name type="scientific">Herbaspirillum hiltneri N3</name>
    <dbReference type="NCBI Taxonomy" id="1262470"/>
    <lineage>
        <taxon>Bacteria</taxon>
        <taxon>Pseudomonadati</taxon>
        <taxon>Pseudomonadota</taxon>
        <taxon>Betaproteobacteria</taxon>
        <taxon>Burkholderiales</taxon>
        <taxon>Oxalobacteraceae</taxon>
        <taxon>Herbaspirillum</taxon>
    </lineage>
</organism>
<reference evidence="3" key="1">
    <citation type="journal article" date="2015" name="Genome Announc.">
        <title>Complete Genome Sequence of Herbaspirillum hiltneri N3 (DSM 17495), Isolated from Surface-Sterilized Wheat Roots.</title>
        <authorList>
            <person name="Guizelini D."/>
            <person name="Saizaki P.M."/>
            <person name="Coimbra N.A."/>
            <person name="Weiss V.A."/>
            <person name="Faoro H."/>
            <person name="Sfeir M.Z."/>
            <person name="Baura V.A."/>
            <person name="Monteiro R.A."/>
            <person name="Chubatsu L.S."/>
            <person name="Souza E.M."/>
            <person name="Cruz L.M."/>
            <person name="Pedrosa F.O."/>
            <person name="Raittz R.T."/>
            <person name="Marchaukoski J.N."/>
            <person name="Steffens M.B."/>
        </authorList>
    </citation>
    <scope>NUCLEOTIDE SEQUENCE [LARGE SCALE GENOMIC DNA]</scope>
    <source>
        <strain evidence="3">N3</strain>
    </source>
</reference>
<dbReference type="EMBL" id="CP011409">
    <property type="protein sequence ID" value="AKZ63794.1"/>
    <property type="molecule type" value="Genomic_DNA"/>
</dbReference>
<keyword evidence="3" id="KW-1185">Reference proteome</keyword>
<dbReference type="Proteomes" id="UP000063429">
    <property type="component" value="Chromosome"/>
</dbReference>
<name>A0ABM5V341_9BURK</name>
<sequence>MFEQMLSSIERLYNNRIDSINQVRRLTPCSIGVPVQADVMTSGNRDGEEKEKPSQATALNAEKVS</sequence>
<evidence type="ECO:0000256" key="1">
    <source>
        <dbReference type="SAM" id="MobiDB-lite"/>
    </source>
</evidence>